<protein>
    <submittedName>
        <fullName evidence="1">Uncharacterized protein</fullName>
    </submittedName>
</protein>
<comment type="caution">
    <text evidence="1">The sequence shown here is derived from an EMBL/GenBank/DDBJ whole genome shotgun (WGS) entry which is preliminary data.</text>
</comment>
<dbReference type="Proteomes" id="UP001150581">
    <property type="component" value="Unassembled WGS sequence"/>
</dbReference>
<reference evidence="1" key="1">
    <citation type="submission" date="2022-07" db="EMBL/GenBank/DDBJ databases">
        <title>Phylogenomic reconstructions and comparative analyses of Kickxellomycotina fungi.</title>
        <authorList>
            <person name="Reynolds N.K."/>
            <person name="Stajich J.E."/>
            <person name="Barry K."/>
            <person name="Grigoriev I.V."/>
            <person name="Crous P."/>
            <person name="Smith M.E."/>
        </authorList>
    </citation>
    <scope>NUCLEOTIDE SEQUENCE</scope>
    <source>
        <strain evidence="1">Benny 63K</strain>
    </source>
</reference>
<dbReference type="EMBL" id="JANBPG010000335">
    <property type="protein sequence ID" value="KAJ1897425.1"/>
    <property type="molecule type" value="Genomic_DNA"/>
</dbReference>
<keyword evidence="2" id="KW-1185">Reference proteome</keyword>
<organism evidence="1 2">
    <name type="scientific">Kickxella alabastrina</name>
    <dbReference type="NCBI Taxonomy" id="61397"/>
    <lineage>
        <taxon>Eukaryota</taxon>
        <taxon>Fungi</taxon>
        <taxon>Fungi incertae sedis</taxon>
        <taxon>Zoopagomycota</taxon>
        <taxon>Kickxellomycotina</taxon>
        <taxon>Kickxellomycetes</taxon>
        <taxon>Kickxellales</taxon>
        <taxon>Kickxellaceae</taxon>
        <taxon>Kickxella</taxon>
    </lineage>
</organism>
<evidence type="ECO:0000313" key="2">
    <source>
        <dbReference type="Proteomes" id="UP001150581"/>
    </source>
</evidence>
<sequence>MNTFLEELKRGQEQRQKKQARRTRAGGPLGHPAEHKGSTTGGTSKPNTTTEDATTNSHPGSLDDGATTNLFIGNVHPDIDEHGLCVAFGKYGPIGSVKIMWPRTAEEHSRNRNTGFVSFMNRDSAARAISNMGGSDLGGYDLRVCWGKRVPIPPEPVFVLDESNPTRNPSTGHPFNAVVPRQKHVQYAKLSMLIAEDDEQSDIPEVIVEKPLDHRIVRLIHWTIDHVVEFGPEFEYLLILRTNDDPRFQFLVDHSSSEHVYYRWRMYSLLNGDTKSKWNEDMFFMYDEGPIWIPPSSNHKVRDIGDDNEGDGSGPDSGVSSSEAEEEAERDQDMGSRNTLGRRARERLERRVRRVSGTERGAIADAMVFAIDHAYAAEDVVDVICRSLLSPDGSPAQKLCKLFLVSDILHNCSAPVANAWRLRQAFEVRLTQLFDDLSTVYMAIDARLRAEHFRKQVLGVLAVWEAWMMFPEETVRALAVAFMR</sequence>
<gene>
    <name evidence="1" type="ORF">LPJ66_003376</name>
</gene>
<accession>A0ACC1IKV8</accession>
<proteinExistence type="predicted"/>
<evidence type="ECO:0000313" key="1">
    <source>
        <dbReference type="EMBL" id="KAJ1897425.1"/>
    </source>
</evidence>
<name>A0ACC1IKV8_9FUNG</name>